<evidence type="ECO:0000313" key="2">
    <source>
        <dbReference type="Proteomes" id="UP000361836"/>
    </source>
</evidence>
<protein>
    <submittedName>
        <fullName evidence="1">Uncharacterized protein</fullName>
    </submittedName>
</protein>
<dbReference type="AlphaFoldDB" id="A0A5K1JFH7"/>
<sequence>MKQSRFNVIDKGNQPTLAYNSYSGAIVALDAEYEKGLLRMELIALRKLSII</sequence>
<keyword evidence="2" id="KW-1185">Reference proteome</keyword>
<gene>
    <name evidence="1" type="ORF">KCJAJFAP_01139</name>
</gene>
<organism evidence="1 2">
    <name type="scientific">Collinsella aerofaciens</name>
    <dbReference type="NCBI Taxonomy" id="74426"/>
    <lineage>
        <taxon>Bacteria</taxon>
        <taxon>Bacillati</taxon>
        <taxon>Actinomycetota</taxon>
        <taxon>Coriobacteriia</taxon>
        <taxon>Coriobacteriales</taxon>
        <taxon>Coriobacteriaceae</taxon>
        <taxon>Collinsella</taxon>
    </lineage>
</organism>
<accession>A0A5K1JFH7</accession>
<proteinExistence type="predicted"/>
<name>A0A5K1JFH7_9ACTN</name>
<evidence type="ECO:0000313" key="1">
    <source>
        <dbReference type="EMBL" id="VWM02469.1"/>
    </source>
</evidence>
<dbReference type="EMBL" id="CABWIE010000036">
    <property type="protein sequence ID" value="VWM02469.1"/>
    <property type="molecule type" value="Genomic_DNA"/>
</dbReference>
<dbReference type="Proteomes" id="UP000361836">
    <property type="component" value="Unassembled WGS sequence"/>
</dbReference>
<reference evidence="1 2" key="1">
    <citation type="submission" date="2019-10" db="EMBL/GenBank/DDBJ databases">
        <authorList>
            <person name="Wolf R A."/>
        </authorList>
    </citation>
    <scope>NUCLEOTIDE SEQUENCE [LARGE SCALE GENOMIC DNA]</scope>
    <source>
        <strain evidence="1">Collinsella_aerofaciens_MC2</strain>
    </source>
</reference>